<feature type="domain" description="Carboxymuconolactone decarboxylase-like" evidence="1">
    <location>
        <begin position="25"/>
        <end position="85"/>
    </location>
</feature>
<protein>
    <submittedName>
        <fullName evidence="2">Alkyl hydroperoxide reductase AhpD</fullName>
    </submittedName>
</protein>
<sequence length="200" mass="22162">MSFLPSLPKKTNLSDVIKTFPQAWEPMMDFHDVVLRGDSPLSIAQRELIAAYVSGLNNCHFCLNAHTVYAEDFGIGEDVIGPLLSNPDSAPVDEAMRPILAYVRKLTLEPGNITEADVQAILDAGWSDQAVADANKSAALFNFMNRVILGMGVDDFDDFYGRRLAAVRKKPMEERVSANETALNTQHYRNYGKQLGIIKD</sequence>
<gene>
    <name evidence="2" type="ORF">GCM10007972_05010</name>
</gene>
<name>A0ABQ2L893_9PROT</name>
<accession>A0ABQ2L893</accession>
<dbReference type="NCBIfam" id="TIGR00778">
    <property type="entry name" value="ahpD_dom"/>
    <property type="match status" value="1"/>
</dbReference>
<dbReference type="Gene3D" id="1.20.1290.10">
    <property type="entry name" value="AhpD-like"/>
    <property type="match status" value="1"/>
</dbReference>
<dbReference type="PANTHER" id="PTHR35446:SF2">
    <property type="entry name" value="CARBOXYMUCONOLACTONE DECARBOXYLASE-LIKE DOMAIN-CONTAINING PROTEIN"/>
    <property type="match status" value="1"/>
</dbReference>
<evidence type="ECO:0000313" key="3">
    <source>
        <dbReference type="Proteomes" id="UP000602381"/>
    </source>
</evidence>
<comment type="caution">
    <text evidence="2">The sequence shown here is derived from an EMBL/GenBank/DDBJ whole genome shotgun (WGS) entry which is preliminary data.</text>
</comment>
<keyword evidence="3" id="KW-1185">Reference proteome</keyword>
<dbReference type="Pfam" id="PF02627">
    <property type="entry name" value="CMD"/>
    <property type="match status" value="1"/>
</dbReference>
<evidence type="ECO:0000259" key="1">
    <source>
        <dbReference type="Pfam" id="PF02627"/>
    </source>
</evidence>
<dbReference type="InterPro" id="IPR004675">
    <property type="entry name" value="AhpD_core"/>
</dbReference>
<dbReference type="InterPro" id="IPR003779">
    <property type="entry name" value="CMD-like"/>
</dbReference>
<dbReference type="PANTHER" id="PTHR35446">
    <property type="entry name" value="SI:CH211-175M2.5"/>
    <property type="match status" value="1"/>
</dbReference>
<dbReference type="RefSeq" id="WP_150004124.1">
    <property type="nucleotide sequence ID" value="NZ_BMOV01000002.1"/>
</dbReference>
<dbReference type="Proteomes" id="UP000602381">
    <property type="component" value="Unassembled WGS sequence"/>
</dbReference>
<dbReference type="InterPro" id="IPR029032">
    <property type="entry name" value="AhpD-like"/>
</dbReference>
<reference evidence="3" key="1">
    <citation type="journal article" date="2019" name="Int. J. Syst. Evol. Microbiol.">
        <title>The Global Catalogue of Microorganisms (GCM) 10K type strain sequencing project: providing services to taxonomists for standard genome sequencing and annotation.</title>
        <authorList>
            <consortium name="The Broad Institute Genomics Platform"/>
            <consortium name="The Broad Institute Genome Sequencing Center for Infectious Disease"/>
            <person name="Wu L."/>
            <person name="Ma J."/>
        </authorList>
    </citation>
    <scope>NUCLEOTIDE SEQUENCE [LARGE SCALE GENOMIC DNA]</scope>
    <source>
        <strain evidence="3">JCM 17843</strain>
    </source>
</reference>
<dbReference type="NCBIfam" id="TIGR01926">
    <property type="entry name" value="peroxid_rel"/>
    <property type="match status" value="1"/>
</dbReference>
<dbReference type="InterPro" id="IPR010195">
    <property type="entry name" value="Uncharacterised_peroxidase-rel"/>
</dbReference>
<dbReference type="SUPFAM" id="SSF69118">
    <property type="entry name" value="AhpD-like"/>
    <property type="match status" value="1"/>
</dbReference>
<proteinExistence type="predicted"/>
<organism evidence="2 3">
    <name type="scientific">Iodidimonas muriae</name>
    <dbReference type="NCBI Taxonomy" id="261467"/>
    <lineage>
        <taxon>Bacteria</taxon>
        <taxon>Pseudomonadati</taxon>
        <taxon>Pseudomonadota</taxon>
        <taxon>Alphaproteobacteria</taxon>
        <taxon>Iodidimonadales</taxon>
        <taxon>Iodidimonadaceae</taxon>
        <taxon>Iodidimonas</taxon>
    </lineage>
</organism>
<evidence type="ECO:0000313" key="2">
    <source>
        <dbReference type="EMBL" id="GGO06545.1"/>
    </source>
</evidence>
<dbReference type="EMBL" id="BMOV01000002">
    <property type="protein sequence ID" value="GGO06545.1"/>
    <property type="molecule type" value="Genomic_DNA"/>
</dbReference>